<dbReference type="SUPFAM" id="SSF51419">
    <property type="entry name" value="PLP-binding barrel"/>
    <property type="match status" value="1"/>
</dbReference>
<dbReference type="RefSeq" id="WP_166504879.1">
    <property type="nucleotide sequence ID" value="NZ_JAKNTL010000003.1"/>
</dbReference>
<feature type="domain" description="Alanine racemase C-terminal" evidence="7">
    <location>
        <begin position="238"/>
        <end position="363"/>
    </location>
</feature>
<dbReference type="FunFam" id="3.20.20.10:FF:000002">
    <property type="entry name" value="Alanine racemase"/>
    <property type="match status" value="1"/>
</dbReference>
<dbReference type="SUPFAM" id="SSF50621">
    <property type="entry name" value="Alanine racemase C-terminal domain-like"/>
    <property type="match status" value="1"/>
</dbReference>
<dbReference type="Gene3D" id="2.40.37.10">
    <property type="entry name" value="Lyase, Ornithine Decarboxylase, Chain A, domain 1"/>
    <property type="match status" value="1"/>
</dbReference>
<evidence type="ECO:0000313" key="8">
    <source>
        <dbReference type="EMBL" id="CEI71981.1"/>
    </source>
</evidence>
<dbReference type="PANTHER" id="PTHR30511:SF0">
    <property type="entry name" value="ALANINE RACEMASE, CATABOLIC-RELATED"/>
    <property type="match status" value="1"/>
</dbReference>
<dbReference type="SMART" id="SM01005">
    <property type="entry name" value="Ala_racemase_C"/>
    <property type="match status" value="1"/>
</dbReference>
<gene>
    <name evidence="8" type="ORF">FRIFI_0433</name>
</gene>
<dbReference type="UniPathway" id="UPA00042">
    <property type="reaction ID" value="UER00497"/>
</dbReference>
<feature type="active site" description="Proton acceptor; specific for L-alanine" evidence="4">
    <location>
        <position position="259"/>
    </location>
</feature>
<dbReference type="EC" id="5.1.1.1" evidence="4"/>
<dbReference type="InterPro" id="IPR020622">
    <property type="entry name" value="Ala_racemase_pyridoxalP-BS"/>
</dbReference>
<evidence type="ECO:0000256" key="4">
    <source>
        <dbReference type="HAMAP-Rule" id="MF_01201"/>
    </source>
</evidence>
<accession>A0A2P2BNL9</accession>
<comment type="catalytic activity">
    <reaction evidence="4">
        <text>L-alanine = D-alanine</text>
        <dbReference type="Rhea" id="RHEA:20249"/>
        <dbReference type="ChEBI" id="CHEBI:57416"/>
        <dbReference type="ChEBI" id="CHEBI:57972"/>
        <dbReference type="EC" id="5.1.1.1"/>
    </reaction>
</comment>
<keyword evidence="3 4" id="KW-0413">Isomerase</keyword>
<feature type="active site" description="Proton acceptor; specific for D-alanine" evidence="4">
    <location>
        <position position="38"/>
    </location>
</feature>
<dbReference type="Pfam" id="PF01168">
    <property type="entry name" value="Ala_racemase_N"/>
    <property type="match status" value="1"/>
</dbReference>
<dbReference type="InterPro" id="IPR011079">
    <property type="entry name" value="Ala_racemase_C"/>
</dbReference>
<dbReference type="GO" id="GO:0030632">
    <property type="term" value="P:D-alanine biosynthetic process"/>
    <property type="evidence" value="ECO:0007669"/>
    <property type="project" value="UniProtKB-UniRule"/>
</dbReference>
<name>A0A2P2BNL9_9FIRM</name>
<dbReference type="Gene3D" id="3.20.20.10">
    <property type="entry name" value="Alanine racemase"/>
    <property type="match status" value="1"/>
</dbReference>
<proteinExistence type="inferred from homology"/>
<feature type="binding site" evidence="4 6">
    <location>
        <position position="136"/>
    </location>
    <ligand>
        <name>substrate</name>
    </ligand>
</feature>
<evidence type="ECO:0000256" key="1">
    <source>
        <dbReference type="ARBA" id="ARBA00001933"/>
    </source>
</evidence>
<comment type="similarity">
    <text evidence="4">Belongs to the alanine racemase family.</text>
</comment>
<dbReference type="KEGG" id="rhom:FRIFI_0433"/>
<reference evidence="8 9" key="1">
    <citation type="submission" date="2014-09" db="EMBL/GenBank/DDBJ databases">
        <authorList>
            <person name="Hornung B.V."/>
        </authorList>
    </citation>
    <scope>NUCLEOTIDE SEQUENCE [LARGE SCALE GENOMIC DNA]</scope>
    <source>
        <strain evidence="8 9">FRIFI</strain>
    </source>
</reference>
<dbReference type="EMBL" id="LN650648">
    <property type="protein sequence ID" value="CEI71981.1"/>
    <property type="molecule type" value="Genomic_DNA"/>
</dbReference>
<dbReference type="InterPro" id="IPR000821">
    <property type="entry name" value="Ala_racemase"/>
</dbReference>
<evidence type="ECO:0000256" key="5">
    <source>
        <dbReference type="PIRSR" id="PIRSR600821-50"/>
    </source>
</evidence>
<dbReference type="InterPro" id="IPR009006">
    <property type="entry name" value="Ala_racemase/Decarboxylase_C"/>
</dbReference>
<dbReference type="Pfam" id="PF00842">
    <property type="entry name" value="Ala_racemase_C"/>
    <property type="match status" value="1"/>
</dbReference>
<dbReference type="PROSITE" id="PS00395">
    <property type="entry name" value="ALANINE_RACEMASE"/>
    <property type="match status" value="1"/>
</dbReference>
<evidence type="ECO:0000313" key="9">
    <source>
        <dbReference type="Proteomes" id="UP000245695"/>
    </source>
</evidence>
<dbReference type="InterPro" id="IPR029066">
    <property type="entry name" value="PLP-binding_barrel"/>
</dbReference>
<dbReference type="AlphaFoldDB" id="A0A2P2BNL9"/>
<feature type="modified residue" description="N6-(pyridoxal phosphate)lysine" evidence="4 5">
    <location>
        <position position="38"/>
    </location>
</feature>
<sequence length="376" mass="42886">MSLLRPTYVQINLDNIKHNLQEIKKYTKNSTKIGAVLKSNAYGHGSIEIAKLLCREGIDYLCVATLSEALEFRRENIKSPILVMGYIPNEYIELAVENNITITVIKEEQGKIINNICSKINKIGKVHIKLDTGFNRLGLKVNQNTFQEIYSLLLLKNLYIEGIFSHLALRDEKSDYIQFNIFKKTINELEKIKTIPIKHICDSIGFVSYKDFHMDMVRIGASIYGYNNRDSSLQLKPAITFKSKIIQVKEVRGGEAIGYDYSYVANKNIKIGIIPCGYGDGIPRSLSNKGYVDINNKRCNIIGKICMDHLVIDISYLDKCDYDADVVFYGENGPTLLEIANLIDTNRNELLSLISRRVDRVYIENGEIKKILNYIY</sequence>
<comment type="function">
    <text evidence="4">Catalyzes the interconversion of L-alanine and D-alanine. May also act on other amino acids.</text>
</comment>
<dbReference type="InterPro" id="IPR001608">
    <property type="entry name" value="Ala_racemase_N"/>
</dbReference>
<evidence type="ECO:0000256" key="6">
    <source>
        <dbReference type="PIRSR" id="PIRSR600821-52"/>
    </source>
</evidence>
<keyword evidence="2 4" id="KW-0663">Pyridoxal phosphate</keyword>
<dbReference type="GO" id="GO:0030170">
    <property type="term" value="F:pyridoxal phosphate binding"/>
    <property type="evidence" value="ECO:0007669"/>
    <property type="project" value="UniProtKB-UniRule"/>
</dbReference>
<keyword evidence="9" id="KW-1185">Reference proteome</keyword>
<dbReference type="PANTHER" id="PTHR30511">
    <property type="entry name" value="ALANINE RACEMASE"/>
    <property type="match status" value="1"/>
</dbReference>
<protein>
    <recommendedName>
        <fullName evidence="4">Alanine racemase</fullName>
        <ecNumber evidence="4">5.1.1.1</ecNumber>
    </recommendedName>
</protein>
<dbReference type="Proteomes" id="UP000245695">
    <property type="component" value="Chromosome 1"/>
</dbReference>
<dbReference type="GO" id="GO:0009252">
    <property type="term" value="P:peptidoglycan biosynthetic process"/>
    <property type="evidence" value="ECO:0007669"/>
    <property type="project" value="TreeGrafter"/>
</dbReference>
<dbReference type="GO" id="GO:0005829">
    <property type="term" value="C:cytosol"/>
    <property type="evidence" value="ECO:0007669"/>
    <property type="project" value="TreeGrafter"/>
</dbReference>
<comment type="cofactor">
    <cofactor evidence="1 4 5">
        <name>pyridoxal 5'-phosphate</name>
        <dbReference type="ChEBI" id="CHEBI:597326"/>
    </cofactor>
</comment>
<evidence type="ECO:0000256" key="3">
    <source>
        <dbReference type="ARBA" id="ARBA00023235"/>
    </source>
</evidence>
<dbReference type="NCBIfam" id="TIGR00492">
    <property type="entry name" value="alr"/>
    <property type="match status" value="1"/>
</dbReference>
<dbReference type="HAMAP" id="MF_01201">
    <property type="entry name" value="Ala_racemase"/>
    <property type="match status" value="1"/>
</dbReference>
<evidence type="ECO:0000259" key="7">
    <source>
        <dbReference type="SMART" id="SM01005"/>
    </source>
</evidence>
<organism evidence="8 9">
    <name type="scientific">Romboutsia hominis</name>
    <dbReference type="NCBI Taxonomy" id="1507512"/>
    <lineage>
        <taxon>Bacteria</taxon>
        <taxon>Bacillati</taxon>
        <taxon>Bacillota</taxon>
        <taxon>Clostridia</taxon>
        <taxon>Peptostreptococcales</taxon>
        <taxon>Peptostreptococcaceae</taxon>
        <taxon>Romboutsia</taxon>
    </lineage>
</organism>
<feature type="binding site" evidence="4 6">
    <location>
        <position position="307"/>
    </location>
    <ligand>
        <name>substrate</name>
    </ligand>
</feature>
<dbReference type="CDD" id="cd00430">
    <property type="entry name" value="PLPDE_III_AR"/>
    <property type="match status" value="1"/>
</dbReference>
<evidence type="ECO:0000256" key="2">
    <source>
        <dbReference type="ARBA" id="ARBA00022898"/>
    </source>
</evidence>
<comment type="pathway">
    <text evidence="4">Amino-acid biosynthesis; D-alanine biosynthesis; D-alanine from L-alanine: step 1/1.</text>
</comment>
<dbReference type="GO" id="GO:0008784">
    <property type="term" value="F:alanine racemase activity"/>
    <property type="evidence" value="ECO:0007669"/>
    <property type="project" value="UniProtKB-UniRule"/>
</dbReference>
<dbReference type="PRINTS" id="PR00992">
    <property type="entry name" value="ALARACEMASE"/>
</dbReference>